<proteinExistence type="inferred from homology"/>
<comment type="caution">
    <text evidence="3">The sequence shown here is derived from an EMBL/GenBank/DDBJ whole genome shotgun (WGS) entry which is preliminary data.</text>
</comment>
<keyword evidence="1" id="KW-0539">Nucleus</keyword>
<dbReference type="GO" id="GO:0003712">
    <property type="term" value="F:transcription coregulator activity"/>
    <property type="evidence" value="ECO:0007669"/>
    <property type="project" value="InterPro"/>
</dbReference>
<dbReference type="GO" id="GO:0006357">
    <property type="term" value="P:regulation of transcription by RNA polymerase II"/>
    <property type="evidence" value="ECO:0007669"/>
    <property type="project" value="InterPro"/>
</dbReference>
<reference evidence="3" key="1">
    <citation type="submission" date="2023-01" db="EMBL/GenBank/DDBJ databases">
        <authorList>
            <person name="Van Ghelder C."/>
            <person name="Rancurel C."/>
        </authorList>
    </citation>
    <scope>NUCLEOTIDE SEQUENCE</scope>
    <source>
        <strain evidence="3">CNCM I-4278</strain>
    </source>
</reference>
<protein>
    <recommendedName>
        <fullName evidence="1">Mediator of RNA polymerase II transcription subunit 8</fullName>
    </recommendedName>
    <alternativeName>
        <fullName evidence="1">Mediator complex subunit 8</fullName>
    </alternativeName>
</protein>
<organism evidence="3 4">
    <name type="scientific">Periconia digitata</name>
    <dbReference type="NCBI Taxonomy" id="1303443"/>
    <lineage>
        <taxon>Eukaryota</taxon>
        <taxon>Fungi</taxon>
        <taxon>Dikarya</taxon>
        <taxon>Ascomycota</taxon>
        <taxon>Pezizomycotina</taxon>
        <taxon>Dothideomycetes</taxon>
        <taxon>Pleosporomycetidae</taxon>
        <taxon>Pleosporales</taxon>
        <taxon>Massarineae</taxon>
        <taxon>Periconiaceae</taxon>
        <taxon>Periconia</taxon>
    </lineage>
</organism>
<evidence type="ECO:0000313" key="3">
    <source>
        <dbReference type="EMBL" id="CAI6336858.1"/>
    </source>
</evidence>
<comment type="subunit">
    <text evidence="1">Component of the Mediator complex.</text>
</comment>
<dbReference type="Pfam" id="PF10232">
    <property type="entry name" value="Med8"/>
    <property type="match status" value="1"/>
</dbReference>
<keyword evidence="1" id="KW-0805">Transcription regulation</keyword>
<dbReference type="Proteomes" id="UP001152607">
    <property type="component" value="Unassembled WGS sequence"/>
</dbReference>
<gene>
    <name evidence="1" type="primary">MED8</name>
    <name evidence="3" type="ORF">PDIGIT_LOCUS9964</name>
</gene>
<name>A0A9W4XMB7_9PLEO</name>
<comment type="function">
    <text evidence="1">Component of the Mediator complex, a coactivator involved in the regulated transcription of nearly all RNA polymerase II-dependent genes. Mediator functions as a bridge to convey information from gene-specific regulatory proteins to the basal RNA polymerase II transcription machinery. Mediator is recruited to promoters by direct interactions with regulatory proteins and serves as a scaffold for the assembly of a functional preinitiation complex with RNA polymerase II and the general transcription factors.</text>
</comment>
<dbReference type="GO" id="GO:0016592">
    <property type="term" value="C:mediator complex"/>
    <property type="evidence" value="ECO:0007669"/>
    <property type="project" value="InterPro"/>
</dbReference>
<feature type="region of interest" description="Disordered" evidence="2">
    <location>
        <begin position="194"/>
        <end position="239"/>
    </location>
</feature>
<dbReference type="Gene3D" id="1.20.58.1710">
    <property type="match status" value="1"/>
</dbReference>
<sequence length="258" mass="27436">MNSNPSTAPGAPATSTLGRLSGADAAALVSLRSKLMPLVYQLEVMKQEMASSPQPPDWPSIQRSTATVTHLLTSLHTLLHSSSPQTTHLFASLHVYPVSPYPVNDAQPLSVLDTHLRKMPQPHDAAWVEKRVGKAAGFMRVPEEWGVDAPAPSPSDDEGDDGKEEGKVRVKGMLSEDEIARLWRDAPAIVEDEMANVGSEDGSPADEDEDEDEDEEMGGVDDGAKGKSGGGSSSVVAQTLMPLESLHRFMMSGGAVDG</sequence>
<comment type="subcellular location">
    <subcellularLocation>
        <location evidence="1">Nucleus</location>
    </subcellularLocation>
</comment>
<dbReference type="EMBL" id="CAOQHR010000007">
    <property type="protein sequence ID" value="CAI6336858.1"/>
    <property type="molecule type" value="Genomic_DNA"/>
</dbReference>
<feature type="compositionally biased region" description="Acidic residues" evidence="2">
    <location>
        <begin position="203"/>
        <end position="219"/>
    </location>
</feature>
<keyword evidence="1" id="KW-0010">Activator</keyword>
<evidence type="ECO:0000313" key="4">
    <source>
        <dbReference type="Proteomes" id="UP001152607"/>
    </source>
</evidence>
<comment type="similarity">
    <text evidence="1">Belongs to the Mediator complex subunit 8 family.</text>
</comment>
<dbReference type="InterPro" id="IPR019364">
    <property type="entry name" value="Mediatior_Med8_fun/met"/>
</dbReference>
<keyword evidence="1" id="KW-0804">Transcription</keyword>
<evidence type="ECO:0000256" key="2">
    <source>
        <dbReference type="SAM" id="MobiDB-lite"/>
    </source>
</evidence>
<accession>A0A9W4XMB7</accession>
<dbReference type="OrthoDB" id="5329317at2759"/>
<dbReference type="AlphaFoldDB" id="A0A9W4XMB7"/>
<feature type="region of interest" description="Disordered" evidence="2">
    <location>
        <begin position="143"/>
        <end position="172"/>
    </location>
</feature>
<evidence type="ECO:0000256" key="1">
    <source>
        <dbReference type="RuleBase" id="RU364144"/>
    </source>
</evidence>
<keyword evidence="4" id="KW-1185">Reference proteome</keyword>